<dbReference type="HOGENOM" id="CLU_111602_0_0_4"/>
<feature type="region of interest" description="Disordered" evidence="1">
    <location>
        <begin position="170"/>
        <end position="201"/>
    </location>
</feature>
<dbReference type="RefSeq" id="WP_144241429.1">
    <property type="nucleotide sequence ID" value="NZ_BCTH01000061.1"/>
</dbReference>
<feature type="chain" id="PRO_5004797530" evidence="2">
    <location>
        <begin position="21"/>
        <end position="201"/>
    </location>
</feature>
<dbReference type="STRING" id="1349767.GJA_1097"/>
<evidence type="ECO:0000313" key="5">
    <source>
        <dbReference type="EMBL" id="CDG81752.1"/>
    </source>
</evidence>
<evidence type="ECO:0000259" key="3">
    <source>
        <dbReference type="Pfam" id="PF00462"/>
    </source>
</evidence>
<dbReference type="OrthoDB" id="8794394at2"/>
<dbReference type="Pfam" id="PF00462">
    <property type="entry name" value="Glutaredoxin"/>
    <property type="match status" value="1"/>
</dbReference>
<keyword evidence="2" id="KW-0732">Signal</keyword>
<feature type="domain" description="DUF4124" evidence="4">
    <location>
        <begin position="9"/>
        <end position="56"/>
    </location>
</feature>
<evidence type="ECO:0000259" key="4">
    <source>
        <dbReference type="Pfam" id="PF13511"/>
    </source>
</evidence>
<dbReference type="PATRIC" id="fig|1349767.4.peg.2823"/>
<feature type="region of interest" description="Disordered" evidence="1">
    <location>
        <begin position="32"/>
        <end position="60"/>
    </location>
</feature>
<protein>
    <submittedName>
        <fullName evidence="5">Glutaredoxin family protein</fullName>
    </submittedName>
</protein>
<dbReference type="PROSITE" id="PS51354">
    <property type="entry name" value="GLUTAREDOXIN_2"/>
    <property type="match status" value="1"/>
</dbReference>
<proteinExistence type="predicted"/>
<dbReference type="eggNOG" id="COG0695">
    <property type="taxonomic scope" value="Bacteria"/>
</dbReference>
<organism evidence="5 6">
    <name type="scientific">Janthinobacterium agaricidamnosum NBRC 102515 = DSM 9628</name>
    <dbReference type="NCBI Taxonomy" id="1349767"/>
    <lineage>
        <taxon>Bacteria</taxon>
        <taxon>Pseudomonadati</taxon>
        <taxon>Pseudomonadota</taxon>
        <taxon>Betaproteobacteria</taxon>
        <taxon>Burkholderiales</taxon>
        <taxon>Oxalobacteraceae</taxon>
        <taxon>Janthinobacterium</taxon>
    </lineage>
</organism>
<reference evidence="5 6" key="1">
    <citation type="journal article" date="2015" name="Genome Announc.">
        <title>Genome Sequence of Mushroom Soft-Rot Pathogen Janthinobacterium agaricidamnosum.</title>
        <authorList>
            <person name="Graupner K."/>
            <person name="Lackner G."/>
            <person name="Hertweck C."/>
        </authorList>
    </citation>
    <scope>NUCLEOTIDE SEQUENCE [LARGE SCALE GENOMIC DNA]</scope>
    <source>
        <strain evidence="6">NBRC 102515 / DSM 9628</strain>
    </source>
</reference>
<accession>W0V3A2</accession>
<dbReference type="Gene3D" id="3.40.30.10">
    <property type="entry name" value="Glutaredoxin"/>
    <property type="match status" value="1"/>
</dbReference>
<dbReference type="Proteomes" id="UP000027604">
    <property type="component" value="Chromosome I"/>
</dbReference>
<keyword evidence="6" id="KW-1185">Reference proteome</keyword>
<dbReference type="EMBL" id="HG322949">
    <property type="protein sequence ID" value="CDG81752.1"/>
    <property type="molecule type" value="Genomic_DNA"/>
</dbReference>
<evidence type="ECO:0000256" key="2">
    <source>
        <dbReference type="SAM" id="SignalP"/>
    </source>
</evidence>
<dbReference type="InterPro" id="IPR002109">
    <property type="entry name" value="Glutaredoxin"/>
</dbReference>
<dbReference type="CDD" id="cd02976">
    <property type="entry name" value="NrdH"/>
    <property type="match status" value="1"/>
</dbReference>
<gene>
    <name evidence="5" type="ORF">GJA_1097</name>
</gene>
<sequence length="201" mass="21034">MSWKPAPLLLLLCAAAAAGAQVYEWKDDKGVRHFSDTPPPPSVSKVKVRPGDNSAPEPNGLPYALADAVKRHPVVLYTGNQCDACDQGRALLQARGIPFQERTVDSSADLAALNRAGGAGKLPLLLVGNDKHSGFEASAWNAALSAASYPAQRRLPPGYRAAATVPAAPPLPAAAPAVQPEPDDLPSQKPPPLNAPPNFQF</sequence>
<evidence type="ECO:0000256" key="1">
    <source>
        <dbReference type="SAM" id="MobiDB-lite"/>
    </source>
</evidence>
<dbReference type="KEGG" id="jag:GJA_1097"/>
<dbReference type="Pfam" id="PF13511">
    <property type="entry name" value="DUF4124"/>
    <property type="match status" value="1"/>
</dbReference>
<name>W0V3A2_9BURK</name>
<dbReference type="InterPro" id="IPR036249">
    <property type="entry name" value="Thioredoxin-like_sf"/>
</dbReference>
<dbReference type="AlphaFoldDB" id="W0V3A2"/>
<feature type="signal peptide" evidence="2">
    <location>
        <begin position="1"/>
        <end position="20"/>
    </location>
</feature>
<feature type="domain" description="Glutaredoxin" evidence="3">
    <location>
        <begin position="74"/>
        <end position="129"/>
    </location>
</feature>
<evidence type="ECO:0000313" key="6">
    <source>
        <dbReference type="Proteomes" id="UP000027604"/>
    </source>
</evidence>
<dbReference type="SUPFAM" id="SSF52833">
    <property type="entry name" value="Thioredoxin-like"/>
    <property type="match status" value="1"/>
</dbReference>
<dbReference type="InterPro" id="IPR025392">
    <property type="entry name" value="DUF4124"/>
</dbReference>